<organism evidence="1 2">
    <name type="scientific">Rhizophagus irregularis</name>
    <dbReference type="NCBI Taxonomy" id="588596"/>
    <lineage>
        <taxon>Eukaryota</taxon>
        <taxon>Fungi</taxon>
        <taxon>Fungi incertae sedis</taxon>
        <taxon>Mucoromycota</taxon>
        <taxon>Glomeromycotina</taxon>
        <taxon>Glomeromycetes</taxon>
        <taxon>Glomerales</taxon>
        <taxon>Glomeraceae</taxon>
        <taxon>Rhizophagus</taxon>
    </lineage>
</organism>
<proteinExistence type="predicted"/>
<dbReference type="VEuPathDB" id="FungiDB:RhiirFUN_017964"/>
<evidence type="ECO:0000313" key="2">
    <source>
        <dbReference type="Proteomes" id="UP000234323"/>
    </source>
</evidence>
<dbReference type="Proteomes" id="UP000234323">
    <property type="component" value="Unassembled WGS sequence"/>
</dbReference>
<name>A0A2I1H405_9GLOM</name>
<dbReference type="VEuPathDB" id="FungiDB:RhiirA1_393485"/>
<reference evidence="1 2" key="1">
    <citation type="submission" date="2015-10" db="EMBL/GenBank/DDBJ databases">
        <title>Genome analyses suggest a sexual origin of heterokaryosis in a supposedly ancient asexual fungus.</title>
        <authorList>
            <person name="Ropars J."/>
            <person name="Sedzielewska K."/>
            <person name="Noel J."/>
            <person name="Charron P."/>
            <person name="Farinelli L."/>
            <person name="Marton T."/>
            <person name="Kruger M."/>
            <person name="Pelin A."/>
            <person name="Brachmann A."/>
            <person name="Corradi N."/>
        </authorList>
    </citation>
    <scope>NUCLEOTIDE SEQUENCE [LARGE SCALE GENOMIC DNA]</scope>
    <source>
        <strain evidence="1 2">A4</strain>
    </source>
</reference>
<protein>
    <submittedName>
        <fullName evidence="1">Uncharacterized protein</fullName>
    </submittedName>
</protein>
<gene>
    <name evidence="1" type="ORF">RhiirA4_471940</name>
</gene>
<dbReference type="VEuPathDB" id="FungiDB:FUN_020617"/>
<dbReference type="EMBL" id="LLXI01001427">
    <property type="protein sequence ID" value="PKY53610.1"/>
    <property type="molecule type" value="Genomic_DNA"/>
</dbReference>
<evidence type="ECO:0000313" key="1">
    <source>
        <dbReference type="EMBL" id="PKY53610.1"/>
    </source>
</evidence>
<sequence length="218" mass="25055">MKRYVKLGYDVISGDDIELAVKGIAGVRVSNLNPNRDNDKAKLGTITGISNLQEWTWPTDEEKVGYIHARALPGIGEWKEWSLEKIEKIVKKRKIEKPNSTFTSHTQSIKQWNIPILNKENKQDPTQSESRGPVKRISPQVKYLLESMFHTGTANPRQKLNAQQMHEELLKRAELGEIEENDIPKVTTITNWISTFSRKWKEAMALRTLEENMDSENS</sequence>
<dbReference type="AlphaFoldDB" id="A0A2I1H405"/>
<keyword evidence="2" id="KW-1185">Reference proteome</keyword>
<accession>A0A2I1H405</accession>
<comment type="caution">
    <text evidence="1">The sequence shown here is derived from an EMBL/GenBank/DDBJ whole genome shotgun (WGS) entry which is preliminary data.</text>
</comment>